<keyword evidence="3" id="KW-1185">Reference proteome</keyword>
<keyword evidence="1" id="KW-0812">Transmembrane</keyword>
<sequence length="292" mass="34592">MESLYSLFSQILLITTSVILLFSMTIAFRKIMKDVNDILDSTDKLVFFIAAFQQLLLFAFLIKQYTIFLSGLRILRMLQDIMLLNCLIKLDNDNEKCLVNFNNKISKLLSLILLFFWCGIVYLEGFKSPFQCDQQIWMLLSGLLLLTNIIQLYFGLKIIIQIYKYCKDSSNQHMFDGLHKIMMDELQNRKVQVRVFVLCSIISSIVMLLYDYNMFDQLNPTFCLQKSTITQILIYIAVIIFSYQLPCLGIYYVFYHKNKKYLNNHNWEIQRNIVNFYDERSEIELGEYQNPQ</sequence>
<protein>
    <recommendedName>
        <fullName evidence="4">Transmembrane protein</fullName>
    </recommendedName>
</protein>
<feature type="transmembrane region" description="Helical" evidence="1">
    <location>
        <begin position="45"/>
        <end position="62"/>
    </location>
</feature>
<feature type="transmembrane region" description="Helical" evidence="1">
    <location>
        <begin position="6"/>
        <end position="24"/>
    </location>
</feature>
<evidence type="ECO:0000313" key="2">
    <source>
        <dbReference type="EMBL" id="CAD8175207.1"/>
    </source>
</evidence>
<keyword evidence="1" id="KW-1133">Transmembrane helix</keyword>
<proteinExistence type="predicted"/>
<reference evidence="2" key="1">
    <citation type="submission" date="2021-01" db="EMBL/GenBank/DDBJ databases">
        <authorList>
            <consortium name="Genoscope - CEA"/>
            <person name="William W."/>
        </authorList>
    </citation>
    <scope>NUCLEOTIDE SEQUENCE</scope>
</reference>
<feature type="transmembrane region" description="Helical" evidence="1">
    <location>
        <begin position="232"/>
        <end position="254"/>
    </location>
</feature>
<evidence type="ECO:0000256" key="1">
    <source>
        <dbReference type="SAM" id="Phobius"/>
    </source>
</evidence>
<feature type="transmembrane region" description="Helical" evidence="1">
    <location>
        <begin position="108"/>
        <end position="124"/>
    </location>
</feature>
<dbReference type="EMBL" id="CAJJDO010000062">
    <property type="protein sequence ID" value="CAD8175207.1"/>
    <property type="molecule type" value="Genomic_DNA"/>
</dbReference>
<keyword evidence="1" id="KW-0472">Membrane</keyword>
<evidence type="ECO:0008006" key="4">
    <source>
        <dbReference type="Google" id="ProtNLM"/>
    </source>
</evidence>
<organism evidence="2 3">
    <name type="scientific">Paramecium pentaurelia</name>
    <dbReference type="NCBI Taxonomy" id="43138"/>
    <lineage>
        <taxon>Eukaryota</taxon>
        <taxon>Sar</taxon>
        <taxon>Alveolata</taxon>
        <taxon>Ciliophora</taxon>
        <taxon>Intramacronucleata</taxon>
        <taxon>Oligohymenophorea</taxon>
        <taxon>Peniculida</taxon>
        <taxon>Parameciidae</taxon>
        <taxon>Paramecium</taxon>
    </lineage>
</organism>
<evidence type="ECO:0000313" key="3">
    <source>
        <dbReference type="Proteomes" id="UP000689195"/>
    </source>
</evidence>
<accession>A0A8S1VEE8</accession>
<gene>
    <name evidence="2" type="ORF">PPENT_87.1.T0620226</name>
</gene>
<feature type="transmembrane region" description="Helical" evidence="1">
    <location>
        <begin position="136"/>
        <end position="156"/>
    </location>
</feature>
<dbReference type="AlphaFoldDB" id="A0A8S1VEE8"/>
<dbReference type="Proteomes" id="UP000689195">
    <property type="component" value="Unassembled WGS sequence"/>
</dbReference>
<comment type="caution">
    <text evidence="2">The sequence shown here is derived from an EMBL/GenBank/DDBJ whole genome shotgun (WGS) entry which is preliminary data.</text>
</comment>
<name>A0A8S1VEE8_9CILI</name>
<feature type="transmembrane region" description="Helical" evidence="1">
    <location>
        <begin position="191"/>
        <end position="212"/>
    </location>
</feature>
<dbReference type="OrthoDB" id="307911at2759"/>